<comment type="similarity">
    <text evidence="7 9">Belongs to the peroxiredoxin family. Prx6 subfamily.</text>
</comment>
<evidence type="ECO:0000256" key="6">
    <source>
        <dbReference type="ARBA" id="ARBA00023284"/>
    </source>
</evidence>
<dbReference type="InterPro" id="IPR045020">
    <property type="entry name" value="PRX_1cys"/>
</dbReference>
<feature type="active site" description="Cysteine sulfenic acid (-SOH) intermediate; for peroxidase activity" evidence="10">
    <location>
        <position position="54"/>
    </location>
</feature>
<comment type="miscellaneous">
    <text evidence="9">The active site is a conserved redox-active cysteine residue, the peroxidatic cysteine (C(P)), which makes the nucleophilic attack on the peroxide substrate. The peroxide oxidizes the C(P)-SH to cysteine sulfenic acid (C(P)-SOH), which then reacts with another cysteine residue, the resolving cysteine (C(R)), to form a disulfide bridge. The disulfide is subsequently reduced by an appropriate electron donor to complete the catalytic cycle. Although the primary sequence of this enzyme is similar to those of the 1-Cys Prx6 enzymes, its catalytic properties resemble those of the typical 2-Cys Prxs and C(R) is provided by the other dimeric subunit to form an intersubunit disulfide. The disulfide is subsequently reduced by thioredoxin.</text>
</comment>
<dbReference type="Proteomes" id="UP000005439">
    <property type="component" value="Chromosome"/>
</dbReference>
<dbReference type="HAMAP" id="MF_00401">
    <property type="entry name" value="Peroxiredoxin"/>
    <property type="match status" value="1"/>
</dbReference>
<dbReference type="EMBL" id="CP003179">
    <property type="protein sequence ID" value="AEW04094.1"/>
    <property type="molecule type" value="Genomic_DNA"/>
</dbReference>
<dbReference type="CDD" id="cd03016">
    <property type="entry name" value="PRX_1cys"/>
    <property type="match status" value="1"/>
</dbReference>
<evidence type="ECO:0000256" key="4">
    <source>
        <dbReference type="ARBA" id="ARBA00022862"/>
    </source>
</evidence>
<evidence type="ECO:0000256" key="1">
    <source>
        <dbReference type="ARBA" id="ARBA00009796"/>
    </source>
</evidence>
<name>G8TZC5_SULAD</name>
<evidence type="ECO:0000256" key="9">
    <source>
        <dbReference type="HAMAP-Rule" id="MF_00401"/>
    </source>
</evidence>
<dbReference type="Gene3D" id="3.30.1020.10">
    <property type="entry name" value="Antioxidant, Horf6, Chain A, domain2"/>
    <property type="match status" value="1"/>
</dbReference>
<feature type="disulfide bond" description="Alternate" evidence="9">
    <location>
        <begin position="206"/>
        <end position="212"/>
    </location>
</feature>
<dbReference type="PATRIC" id="fig|679936.5.peg.592"/>
<dbReference type="GO" id="GO:0045454">
    <property type="term" value="P:cell redox homeostasis"/>
    <property type="evidence" value="ECO:0007669"/>
    <property type="project" value="TreeGrafter"/>
</dbReference>
<dbReference type="HOGENOM" id="CLU_042529_4_4_9"/>
<keyword evidence="4 9" id="KW-0049">Antioxidant</keyword>
<keyword evidence="9" id="KW-1015">Disulfide bond</keyword>
<dbReference type="GO" id="GO:0005829">
    <property type="term" value="C:cytosol"/>
    <property type="evidence" value="ECO:0007669"/>
    <property type="project" value="TreeGrafter"/>
</dbReference>
<dbReference type="InterPro" id="IPR022915">
    <property type="entry name" value="Peroxiredoxin_TDXH"/>
</dbReference>
<reference evidence="13" key="1">
    <citation type="submission" date="2011-12" db="EMBL/GenBank/DDBJ databases">
        <title>The complete genome of chromosome of Sulfobacillus acidophilus DSM 10332.</title>
        <authorList>
            <person name="Lucas S."/>
            <person name="Han J."/>
            <person name="Lapidus A."/>
            <person name="Bruce D."/>
            <person name="Goodwin L."/>
            <person name="Pitluck S."/>
            <person name="Peters L."/>
            <person name="Kyrpides N."/>
            <person name="Mavromatis K."/>
            <person name="Ivanova N."/>
            <person name="Mikhailova N."/>
            <person name="Chertkov O."/>
            <person name="Saunders E."/>
            <person name="Detter J.C."/>
            <person name="Tapia R."/>
            <person name="Han C."/>
            <person name="Land M."/>
            <person name="Hauser L."/>
            <person name="Markowitz V."/>
            <person name="Cheng J.-F."/>
            <person name="Hugenholtz P."/>
            <person name="Woyke T."/>
            <person name="Wu D."/>
            <person name="Pukall R."/>
            <person name="Gehrich-Schroeter G."/>
            <person name="Schneider S."/>
            <person name="Klenk H.-P."/>
            <person name="Eisen J.A."/>
        </authorList>
    </citation>
    <scope>NUCLEOTIDE SEQUENCE [LARGE SCALE GENOMIC DNA]</scope>
    <source>
        <strain evidence="13">ATCC 700253 / DSM 10332 / NAL</strain>
    </source>
</reference>
<comment type="function">
    <text evidence="8 9">Thiol-specific peroxidase that catalyzes the reduction of hydrogen peroxide and organic hydroperoxides to water and alcohols, respectively. Plays a role in cell protection against oxidative stress by detoxifying peroxides.</text>
</comment>
<dbReference type="KEGG" id="sap:Sulac_0559"/>
<dbReference type="InterPro" id="IPR013766">
    <property type="entry name" value="Thioredoxin_domain"/>
</dbReference>
<dbReference type="SUPFAM" id="SSF52833">
    <property type="entry name" value="Thioredoxin-like"/>
    <property type="match status" value="1"/>
</dbReference>
<keyword evidence="13" id="KW-1185">Reference proteome</keyword>
<dbReference type="STRING" id="679936.Sulac_0559"/>
<accession>G8TZC5</accession>
<comment type="catalytic activity">
    <reaction evidence="9">
        <text>a hydroperoxide + [thioredoxin]-dithiol = an alcohol + [thioredoxin]-disulfide + H2O</text>
        <dbReference type="Rhea" id="RHEA:62620"/>
        <dbReference type="Rhea" id="RHEA-COMP:10698"/>
        <dbReference type="Rhea" id="RHEA-COMP:10700"/>
        <dbReference type="ChEBI" id="CHEBI:15377"/>
        <dbReference type="ChEBI" id="CHEBI:29950"/>
        <dbReference type="ChEBI" id="CHEBI:30879"/>
        <dbReference type="ChEBI" id="CHEBI:35924"/>
        <dbReference type="ChEBI" id="CHEBI:50058"/>
        <dbReference type="EC" id="1.11.1.24"/>
    </reaction>
</comment>
<evidence type="ECO:0000259" key="11">
    <source>
        <dbReference type="PROSITE" id="PS51352"/>
    </source>
</evidence>
<keyword evidence="3 9" id="KW-0575">Peroxidase</keyword>
<evidence type="ECO:0000256" key="8">
    <source>
        <dbReference type="ARBA" id="ARBA00037420"/>
    </source>
</evidence>
<feature type="disulfide bond" description="Interchain (with Cys-54); in linked form" evidence="9">
    <location>
        <position position="212"/>
    </location>
</feature>
<evidence type="ECO:0000313" key="13">
    <source>
        <dbReference type="Proteomes" id="UP000005439"/>
    </source>
</evidence>
<dbReference type="GO" id="GO:0033554">
    <property type="term" value="P:cellular response to stress"/>
    <property type="evidence" value="ECO:0007669"/>
    <property type="project" value="TreeGrafter"/>
</dbReference>
<feature type="domain" description="Thioredoxin" evidence="11">
    <location>
        <begin position="13"/>
        <end position="168"/>
    </location>
</feature>
<dbReference type="PIRSF" id="PIRSF000239">
    <property type="entry name" value="AHPC"/>
    <property type="match status" value="1"/>
</dbReference>
<dbReference type="NCBIfam" id="NF009668">
    <property type="entry name" value="PRK13189.1"/>
    <property type="match status" value="1"/>
</dbReference>
<dbReference type="PANTHER" id="PTHR10681">
    <property type="entry name" value="THIOREDOXIN PEROXIDASE"/>
    <property type="match status" value="1"/>
</dbReference>
<keyword evidence="5 9" id="KW-0560">Oxidoreductase</keyword>
<dbReference type="AlphaFoldDB" id="G8TZC5"/>
<proteinExistence type="inferred from homology"/>
<keyword evidence="6 9" id="KW-0676">Redox-active center</keyword>
<dbReference type="InterPro" id="IPR024706">
    <property type="entry name" value="Peroxiredoxin_AhpC-typ"/>
</dbReference>
<comment type="subunit">
    <text evidence="9">Homodecamer. Pentamer of dimers that assemble into a ring structure.</text>
</comment>
<evidence type="ECO:0000256" key="2">
    <source>
        <dbReference type="ARBA" id="ARBA00022490"/>
    </source>
</evidence>
<reference evidence="12 13" key="2">
    <citation type="journal article" date="2012" name="Stand. Genomic Sci.">
        <title>Complete genome sequence of the moderately thermophilic mineral-sulfide-oxidizing firmicute Sulfobacillus acidophilus type strain (NAL(T)).</title>
        <authorList>
            <person name="Anderson I."/>
            <person name="Chertkov O."/>
            <person name="Chen A."/>
            <person name="Saunders E."/>
            <person name="Lapidus A."/>
            <person name="Nolan M."/>
            <person name="Lucas S."/>
            <person name="Hammon N."/>
            <person name="Deshpande S."/>
            <person name="Cheng J.F."/>
            <person name="Han C."/>
            <person name="Tapia R."/>
            <person name="Goodwin L.A."/>
            <person name="Pitluck S."/>
            <person name="Liolios K."/>
            <person name="Pagani I."/>
            <person name="Ivanova N."/>
            <person name="Mikhailova N."/>
            <person name="Pati A."/>
            <person name="Palaniappan K."/>
            <person name="Land M."/>
            <person name="Pan C."/>
            <person name="Rohde M."/>
            <person name="Pukall R."/>
            <person name="Goker M."/>
            <person name="Detter J.C."/>
            <person name="Woyke T."/>
            <person name="Bristow J."/>
            <person name="Eisen J.A."/>
            <person name="Markowitz V."/>
            <person name="Hugenholtz P."/>
            <person name="Kyrpides N.C."/>
            <person name="Klenk H.P."/>
            <person name="Mavromatis K."/>
        </authorList>
    </citation>
    <scope>NUCLEOTIDE SEQUENCE [LARGE SCALE GENOMIC DNA]</scope>
    <source>
        <strain evidence="13">ATCC 700253 / DSM 10332 / NAL</strain>
    </source>
</reference>
<dbReference type="Pfam" id="PF00578">
    <property type="entry name" value="AhpC-TSA"/>
    <property type="match status" value="1"/>
</dbReference>
<dbReference type="Pfam" id="PF10417">
    <property type="entry name" value="1-cysPrx_C"/>
    <property type="match status" value="1"/>
</dbReference>
<dbReference type="PROSITE" id="PS51352">
    <property type="entry name" value="THIOREDOXIN_2"/>
    <property type="match status" value="1"/>
</dbReference>
<organism evidence="12 13">
    <name type="scientific">Sulfobacillus acidophilus (strain ATCC 700253 / DSM 10332 / NAL)</name>
    <dbReference type="NCBI Taxonomy" id="679936"/>
    <lineage>
        <taxon>Bacteria</taxon>
        <taxon>Bacillati</taxon>
        <taxon>Bacillota</taxon>
        <taxon>Clostridia</taxon>
        <taxon>Eubacteriales</taxon>
        <taxon>Clostridiales Family XVII. Incertae Sedis</taxon>
        <taxon>Sulfobacillus</taxon>
    </lineage>
</organism>
<dbReference type="EC" id="1.11.1.24" evidence="9"/>
<dbReference type="GO" id="GO:0006979">
    <property type="term" value="P:response to oxidative stress"/>
    <property type="evidence" value="ECO:0007669"/>
    <property type="project" value="TreeGrafter"/>
</dbReference>
<comment type="similarity">
    <text evidence="1">Belongs to the peroxiredoxin family. AhpC/Prx1 subfamily.</text>
</comment>
<feature type="binding site" evidence="9">
    <location>
        <position position="131"/>
    </location>
    <ligand>
        <name>substrate</name>
    </ligand>
</feature>
<dbReference type="Gene3D" id="3.40.30.10">
    <property type="entry name" value="Glutaredoxin"/>
    <property type="match status" value="1"/>
</dbReference>
<dbReference type="InterPro" id="IPR050217">
    <property type="entry name" value="Peroxiredoxin"/>
</dbReference>
<dbReference type="GO" id="GO:0008379">
    <property type="term" value="F:thioredoxin peroxidase activity"/>
    <property type="evidence" value="ECO:0007669"/>
    <property type="project" value="TreeGrafter"/>
</dbReference>
<evidence type="ECO:0000256" key="5">
    <source>
        <dbReference type="ARBA" id="ARBA00023002"/>
    </source>
</evidence>
<dbReference type="InterPro" id="IPR036249">
    <property type="entry name" value="Thioredoxin-like_sf"/>
</dbReference>
<evidence type="ECO:0000313" key="12">
    <source>
        <dbReference type="EMBL" id="AEW04094.1"/>
    </source>
</evidence>
<dbReference type="InterPro" id="IPR000866">
    <property type="entry name" value="AhpC/TSA"/>
</dbReference>
<comment type="subcellular location">
    <subcellularLocation>
        <location evidence="9">Cytoplasm</location>
    </subcellularLocation>
</comment>
<sequence length="218" mass="24344">MDNSETLLAPSLPRLNEPAPDFEAMTTIGPIKLSDFRGKWVVMYSHPADFTPVCTTEFIGFADAQDELAGMNVQLLGLSIDSVFSHLAWVHAIQNKFGKHVPFPIIADIDMKVSRLYGMVHPAASTTQAVRALFIIDPEGILRLMMYYPMTTGRNIQEVIRVIKALQIADTYQVNTGANWRPGDPVIVSPPKTVDAMNTPREDLTCTDWYFCTKELPE</sequence>
<gene>
    <name evidence="12" type="ordered locus">Sulac_0559</name>
</gene>
<feature type="active site" description="Cysteine sulfenic acid (-SOH) intermediate" evidence="9">
    <location>
        <position position="54"/>
    </location>
</feature>
<dbReference type="InterPro" id="IPR019479">
    <property type="entry name" value="Peroxiredoxin_C"/>
</dbReference>
<evidence type="ECO:0000256" key="10">
    <source>
        <dbReference type="PIRSR" id="PIRSR000239-1"/>
    </source>
</evidence>
<feature type="disulfide bond" description="Interchain (with Cys-212); in linked form" evidence="9">
    <location>
        <position position="54"/>
    </location>
</feature>
<keyword evidence="2 9" id="KW-0963">Cytoplasm</keyword>
<dbReference type="GO" id="GO:0042744">
    <property type="term" value="P:hydrogen peroxide catabolic process"/>
    <property type="evidence" value="ECO:0007669"/>
    <property type="project" value="TreeGrafter"/>
</dbReference>
<dbReference type="PANTHER" id="PTHR10681:SF128">
    <property type="entry name" value="THIOREDOXIN-DEPENDENT PEROXIDE REDUCTASE, MITOCHONDRIAL"/>
    <property type="match status" value="1"/>
</dbReference>
<evidence type="ECO:0000256" key="7">
    <source>
        <dbReference type="ARBA" id="ARBA00025719"/>
    </source>
</evidence>
<evidence type="ECO:0000256" key="3">
    <source>
        <dbReference type="ARBA" id="ARBA00022559"/>
    </source>
</evidence>
<protein>
    <recommendedName>
        <fullName evidence="9">Peroxiredoxin</fullName>
        <ecNumber evidence="9">1.11.1.24</ecNumber>
    </recommendedName>
    <alternativeName>
        <fullName evidence="9">Thioredoxin peroxidase</fullName>
    </alternativeName>
    <alternativeName>
        <fullName evidence="9">Thioredoxin-dependent peroxiredoxin</fullName>
    </alternativeName>
</protein>